<dbReference type="CDD" id="cd00200">
    <property type="entry name" value="WD40"/>
    <property type="match status" value="1"/>
</dbReference>
<feature type="repeat" description="WD" evidence="1">
    <location>
        <begin position="379"/>
        <end position="413"/>
    </location>
</feature>
<dbReference type="PANTHER" id="PTHR19847:SF7">
    <property type="entry name" value="DDB1- AND CUL4-ASSOCIATED FACTOR 11"/>
    <property type="match status" value="1"/>
</dbReference>
<dbReference type="SUPFAM" id="SSF50978">
    <property type="entry name" value="WD40 repeat-like"/>
    <property type="match status" value="1"/>
</dbReference>
<reference evidence="4 5" key="1">
    <citation type="submission" date="2020-04" db="EMBL/GenBank/DDBJ databases">
        <authorList>
            <person name="Alioto T."/>
            <person name="Alioto T."/>
            <person name="Gomez Garrido J."/>
        </authorList>
    </citation>
    <scope>NUCLEOTIDE SEQUENCE [LARGE SCALE GENOMIC DNA]</scope>
</reference>
<evidence type="ECO:0000313" key="4">
    <source>
        <dbReference type="EMBL" id="CAB3374844.1"/>
    </source>
</evidence>
<dbReference type="InterPro" id="IPR001680">
    <property type="entry name" value="WD40_rpt"/>
</dbReference>
<protein>
    <recommendedName>
        <fullName evidence="3">Peptidase C45 hydrolase domain-containing protein</fullName>
    </recommendedName>
</protein>
<dbReference type="InterPro" id="IPR047794">
    <property type="entry name" value="C45_proenzyme-like"/>
</dbReference>
<dbReference type="FunFam" id="2.130.10.10:FF:000492">
    <property type="entry name" value="LEC14B homolog isoform X2"/>
    <property type="match status" value="1"/>
</dbReference>
<feature type="repeat" description="WD" evidence="1">
    <location>
        <begin position="508"/>
        <end position="539"/>
    </location>
</feature>
<dbReference type="InterPro" id="IPR051859">
    <property type="entry name" value="DCAF"/>
</dbReference>
<dbReference type="InterPro" id="IPR005079">
    <property type="entry name" value="Peptidase_C45_hydrolase"/>
</dbReference>
<dbReference type="Gene3D" id="3.60.60.10">
    <property type="entry name" value="Penicillin V Acylase, Chain A"/>
    <property type="match status" value="1"/>
</dbReference>
<dbReference type="InterPro" id="IPR015943">
    <property type="entry name" value="WD40/YVTN_repeat-like_dom_sf"/>
</dbReference>
<dbReference type="GO" id="GO:0043161">
    <property type="term" value="P:proteasome-mediated ubiquitin-dependent protein catabolic process"/>
    <property type="evidence" value="ECO:0007669"/>
    <property type="project" value="TreeGrafter"/>
</dbReference>
<feature type="domain" description="Peptidase C45 hydrolase" evidence="3">
    <location>
        <begin position="720"/>
        <end position="965"/>
    </location>
</feature>
<dbReference type="EMBL" id="CADEPI010000104">
    <property type="protein sequence ID" value="CAB3374844.1"/>
    <property type="molecule type" value="Genomic_DNA"/>
</dbReference>
<dbReference type="AlphaFoldDB" id="A0A8S1D362"/>
<dbReference type="PROSITE" id="PS50082">
    <property type="entry name" value="WD_REPEATS_2"/>
    <property type="match status" value="3"/>
</dbReference>
<dbReference type="SMART" id="SM00320">
    <property type="entry name" value="WD40"/>
    <property type="match status" value="7"/>
</dbReference>
<dbReference type="Gene3D" id="1.10.10.2120">
    <property type="match status" value="1"/>
</dbReference>
<keyword evidence="1" id="KW-0853">WD repeat</keyword>
<dbReference type="InterPro" id="IPR036322">
    <property type="entry name" value="WD40_repeat_dom_sf"/>
</dbReference>
<dbReference type="Pfam" id="PF03417">
    <property type="entry name" value="AAT"/>
    <property type="match status" value="1"/>
</dbReference>
<evidence type="ECO:0000313" key="5">
    <source>
        <dbReference type="Proteomes" id="UP000494165"/>
    </source>
</evidence>
<dbReference type="NCBIfam" id="NF040521">
    <property type="entry name" value="C45_proenzyme"/>
    <property type="match status" value="1"/>
</dbReference>
<feature type="compositionally biased region" description="Polar residues" evidence="2">
    <location>
        <begin position="65"/>
        <end position="75"/>
    </location>
</feature>
<gene>
    <name evidence="4" type="ORF">CLODIP_2_CD00776</name>
</gene>
<comment type="caution">
    <text evidence="4">The sequence shown here is derived from an EMBL/GenBank/DDBJ whole genome shotgun (WGS) entry which is preliminary data.</text>
</comment>
<dbReference type="OrthoDB" id="63070at2759"/>
<dbReference type="PANTHER" id="PTHR19847">
    <property type="entry name" value="DDB1- AND CUL4-ASSOCIATED FACTOR 11"/>
    <property type="match status" value="1"/>
</dbReference>
<organism evidence="4 5">
    <name type="scientific">Cloeon dipterum</name>
    <dbReference type="NCBI Taxonomy" id="197152"/>
    <lineage>
        <taxon>Eukaryota</taxon>
        <taxon>Metazoa</taxon>
        <taxon>Ecdysozoa</taxon>
        <taxon>Arthropoda</taxon>
        <taxon>Hexapoda</taxon>
        <taxon>Insecta</taxon>
        <taxon>Pterygota</taxon>
        <taxon>Palaeoptera</taxon>
        <taxon>Ephemeroptera</taxon>
        <taxon>Pisciforma</taxon>
        <taxon>Baetidae</taxon>
        <taxon>Cloeon</taxon>
    </lineage>
</organism>
<sequence length="980" mass="109153">MRLLNRPPSSLPVRPRPRVHSRLDLCGSDKTPQNKYYVGICLICPLLLPCMGSSSSRSNSRMDETSPSNDRNSGASAAEQDNEQDADLATILQFLIRSGQIHIITAEHEEVDDENVVSPPKINVQPNTAVLDKCEFSMRTKIESGVQRSGSGMKRPNSIPLLLQSREYGMLGLNCFSSGDRCKIFNNFLPNTLDVVQNYHNKAFCGTYSREGEFFLSACQDRNLRLYDTKNGQFKLLKTIQARDVGWSILDTAFSPDGTHVVYSSWSECIHIVNLFGDTDNQEALPLSPDDRRFCIFSLAFSNDGQKILGGGNDGYIYLYDRECQQQCLRIEGHEDDVNSVAFADSTSQILHSGGDDGLCKVWDTRTLSETNPKPVGVLAGHMDGITFIDPKGDSRHLITNCKDQSIKLWDIRVFSSENGQDNTRQAVMDQNWDYRWQRVPKKLINPKTRLDGDTSIMTYRGHSVLQTLVRCRFSPAATTGQRYIYTGCAAGRVIIYDALTGKIERTLTGHRGCVRDVSWHPYNQEIISTSWDGSLGRWTYEMLESAIDEAMLVDNSGPSLPRRSQRLVEKMLKLPGGNCDNVRSVALEATAETMPTVEDIGRRRCIPILHTRGTHYEVGFDVGRTFRGLIQNFVGISKTLNQVFLPLYNTEAGRRVYETTLKCVRSNFPQYVREIEGTAEGAQVPFHKLFLLHMDDILPNAIHGTGKNDGTGCSSVVCNESGNEILGHTEDALPEVLNHIYLVSAHIIPESPQGRWKVSEEKFTSLCYAGHLPGFTMGFNHHGLVFSINVLNAAKLVPGKTPRHILTRALLGAETFIDVQQILRDSGCGAGDAVSVNFTFLNQEGDRMFHNAEVGPSVGHESGLNILNASPGESFFHCNKFLRLPVEEQEGLGVTSSNHRHDTQQQLLPTVRSKAGVIKVLGDQSDSKWPIYREGHGEDFVKTVAVGIFDCVERTWALYTENPKISEPVVVLPLQLKSN</sequence>
<name>A0A8S1D362_9INSE</name>
<feature type="region of interest" description="Disordered" evidence="2">
    <location>
        <begin position="55"/>
        <end position="82"/>
    </location>
</feature>
<feature type="repeat" description="WD" evidence="1">
    <location>
        <begin position="331"/>
        <end position="373"/>
    </location>
</feature>
<evidence type="ECO:0000256" key="1">
    <source>
        <dbReference type="PROSITE-ProRule" id="PRU00221"/>
    </source>
</evidence>
<accession>A0A8S1D362</accession>
<dbReference type="Proteomes" id="UP000494165">
    <property type="component" value="Unassembled WGS sequence"/>
</dbReference>
<evidence type="ECO:0000259" key="3">
    <source>
        <dbReference type="Pfam" id="PF03417"/>
    </source>
</evidence>
<dbReference type="PROSITE" id="PS50294">
    <property type="entry name" value="WD_REPEATS_REGION"/>
    <property type="match status" value="3"/>
</dbReference>
<proteinExistence type="predicted"/>
<keyword evidence="5" id="KW-1185">Reference proteome</keyword>
<dbReference type="GO" id="GO:0080008">
    <property type="term" value="C:Cul4-RING E3 ubiquitin ligase complex"/>
    <property type="evidence" value="ECO:0007669"/>
    <property type="project" value="TreeGrafter"/>
</dbReference>
<evidence type="ECO:0000256" key="2">
    <source>
        <dbReference type="SAM" id="MobiDB-lite"/>
    </source>
</evidence>
<dbReference type="Gene3D" id="2.130.10.10">
    <property type="entry name" value="YVTN repeat-like/Quinoprotein amine dehydrogenase"/>
    <property type="match status" value="2"/>
</dbReference>
<dbReference type="Pfam" id="PF00400">
    <property type="entry name" value="WD40"/>
    <property type="match status" value="4"/>
</dbReference>